<protein>
    <submittedName>
        <fullName evidence="2">Uncharacterized protein</fullName>
    </submittedName>
</protein>
<name>A0A9P7Y3P8_9FUNG</name>
<evidence type="ECO:0000313" key="3">
    <source>
        <dbReference type="Proteomes" id="UP000707451"/>
    </source>
</evidence>
<keyword evidence="3" id="KW-1185">Reference proteome</keyword>
<organism evidence="2 3">
    <name type="scientific">Linnemannia hyalina</name>
    <dbReference type="NCBI Taxonomy" id="64524"/>
    <lineage>
        <taxon>Eukaryota</taxon>
        <taxon>Fungi</taxon>
        <taxon>Fungi incertae sedis</taxon>
        <taxon>Mucoromycota</taxon>
        <taxon>Mortierellomycotina</taxon>
        <taxon>Mortierellomycetes</taxon>
        <taxon>Mortierellales</taxon>
        <taxon>Mortierellaceae</taxon>
        <taxon>Linnemannia</taxon>
    </lineage>
</organism>
<gene>
    <name evidence="2" type="ORF">KI688_008477</name>
</gene>
<proteinExistence type="predicted"/>
<sequence>MRSVLGREASDAVNPSSQEYEALTNGHKKYHHHHHGGHPQHDHHHHGGQHHHKHHGKHHHGKPHHGKHYHKKPHKKPHHHKPPKVEIDRLSSEDPSHHNVQCYAYLPFIKALDQIKIDMLANAEKPEALSLEAGTFKNTIIGMGRVMVNIQPLFPANSKGVSLPLIQDMRVLIPLIDAVISCAGDSGADCSGITQLMNDFNDEITMYLTELAATSGADAAAVQNVITGINSVTSIIDDVFKTREDTTLPDAGKLLNGIIGTLSGNSKIFKQASLPVNMYYEAAKEVLRCEGFDITMFAGKCSAYGDRLQGILTNVIEWIQTTLNNIPLIGPIFTTLTLEALKQVVITLQNGGGEAVGGVIGMVVGIIHMFGLVLDADNTGDPQTDAILAFLGIADVAGDCGGRKGQAHGCYRNCEDPTPDLGSTTSSVTFLLALERTALIPAHRRAITLVTTTLKGAASVINFCVLATFGDADDADTPPTQSLMSGTLTFF</sequence>
<accession>A0A9P7Y3P8</accession>
<reference evidence="2" key="1">
    <citation type="submission" date="2021-06" db="EMBL/GenBank/DDBJ databases">
        <title>Genome Sequence of Mortierella hyaline Strain SCG-10, a Cold-Adapted, Nitrate-Reducing Fungus Isolated from Soil in Minnesota, USA.</title>
        <authorList>
            <person name="Aldossari N."/>
        </authorList>
    </citation>
    <scope>NUCLEOTIDE SEQUENCE</scope>
    <source>
        <strain evidence="2">SCG-10</strain>
    </source>
</reference>
<feature type="compositionally biased region" description="Basic residues" evidence="1">
    <location>
        <begin position="27"/>
        <end position="82"/>
    </location>
</feature>
<dbReference type="EMBL" id="JAHRHY010000003">
    <property type="protein sequence ID" value="KAG9070934.1"/>
    <property type="molecule type" value="Genomic_DNA"/>
</dbReference>
<feature type="compositionally biased region" description="Basic and acidic residues" evidence="1">
    <location>
        <begin position="83"/>
        <end position="93"/>
    </location>
</feature>
<dbReference type="AlphaFoldDB" id="A0A9P7Y3P8"/>
<dbReference type="Proteomes" id="UP000707451">
    <property type="component" value="Unassembled WGS sequence"/>
</dbReference>
<comment type="caution">
    <text evidence="2">The sequence shown here is derived from an EMBL/GenBank/DDBJ whole genome shotgun (WGS) entry which is preliminary data.</text>
</comment>
<evidence type="ECO:0000256" key="1">
    <source>
        <dbReference type="SAM" id="MobiDB-lite"/>
    </source>
</evidence>
<feature type="region of interest" description="Disordered" evidence="1">
    <location>
        <begin position="27"/>
        <end position="93"/>
    </location>
</feature>
<evidence type="ECO:0000313" key="2">
    <source>
        <dbReference type="EMBL" id="KAG9070934.1"/>
    </source>
</evidence>
<dbReference type="OrthoDB" id="2430521at2759"/>